<dbReference type="Proteomes" id="UP000198506">
    <property type="component" value="Unassembled WGS sequence"/>
</dbReference>
<keyword evidence="3" id="KW-1185">Reference proteome</keyword>
<dbReference type="EMBL" id="FOZN01000003">
    <property type="protein sequence ID" value="SFS16738.1"/>
    <property type="molecule type" value="Genomic_DNA"/>
</dbReference>
<sequence length="232" mass="23943">MSPVTRPSKALPLVVLATGIAVSLSGCIMPPALPTAPPQAPSASPQPSATTDPAETAGAPTPQPSADGALPELVAIGTELPPGTVGGWETSVITDDAFELQPESDFPIGPTISVIETATGCSFWAYQGAQDSDSTDEGESSEVTLGILSDSSPDEWEADIFTLDPSSQGSSVEMLSIFEEPEDGSVHAWYARNFQSGSMTSSIRAECPAGAGDLEHVDAVVGEHFQINFLVP</sequence>
<name>A0AA94L0A8_9MICO</name>
<evidence type="ECO:0000313" key="3">
    <source>
        <dbReference type="Proteomes" id="UP000198506"/>
    </source>
</evidence>
<protein>
    <recommendedName>
        <fullName evidence="4">Lipoprotein</fullName>
    </recommendedName>
</protein>
<accession>A0AA94L0A8</accession>
<dbReference type="RefSeq" id="WP_092919007.1">
    <property type="nucleotide sequence ID" value="NZ_FOZN01000003.1"/>
</dbReference>
<evidence type="ECO:0000256" key="1">
    <source>
        <dbReference type="SAM" id="MobiDB-lite"/>
    </source>
</evidence>
<evidence type="ECO:0008006" key="4">
    <source>
        <dbReference type="Google" id="ProtNLM"/>
    </source>
</evidence>
<feature type="compositionally biased region" description="Low complexity" evidence="1">
    <location>
        <begin position="41"/>
        <end position="54"/>
    </location>
</feature>
<organism evidence="2 3">
    <name type="scientific">Agrococcus baldri</name>
    <dbReference type="NCBI Taxonomy" id="153730"/>
    <lineage>
        <taxon>Bacteria</taxon>
        <taxon>Bacillati</taxon>
        <taxon>Actinomycetota</taxon>
        <taxon>Actinomycetes</taxon>
        <taxon>Micrococcales</taxon>
        <taxon>Microbacteriaceae</taxon>
        <taxon>Agrococcus</taxon>
    </lineage>
</organism>
<proteinExistence type="predicted"/>
<feature type="region of interest" description="Disordered" evidence="1">
    <location>
        <begin position="33"/>
        <end position="69"/>
    </location>
</feature>
<comment type="caution">
    <text evidence="2">The sequence shown here is derived from an EMBL/GenBank/DDBJ whole genome shotgun (WGS) entry which is preliminary data.</text>
</comment>
<dbReference type="AlphaFoldDB" id="A0AA94L0A8"/>
<dbReference type="PROSITE" id="PS51257">
    <property type="entry name" value="PROKAR_LIPOPROTEIN"/>
    <property type="match status" value="1"/>
</dbReference>
<evidence type="ECO:0000313" key="2">
    <source>
        <dbReference type="EMBL" id="SFS16738.1"/>
    </source>
</evidence>
<gene>
    <name evidence="2" type="ORF">SAMN04487783_2351</name>
</gene>
<reference evidence="2 3" key="1">
    <citation type="submission" date="2016-10" db="EMBL/GenBank/DDBJ databases">
        <authorList>
            <person name="Varghese N."/>
            <person name="Submissions S."/>
        </authorList>
    </citation>
    <scope>NUCLEOTIDE SEQUENCE [LARGE SCALE GENOMIC DNA]</scope>
    <source>
        <strain evidence="2 3">IAM 15147</strain>
    </source>
</reference>